<gene>
    <name evidence="1" type="ORF">CSKR_200740</name>
</gene>
<reference evidence="1 2" key="2">
    <citation type="journal article" date="2021" name="Genomics">
        <title>High-quality reference genome for Clonorchis sinensis.</title>
        <authorList>
            <person name="Young N.D."/>
            <person name="Stroehlein A.J."/>
            <person name="Kinkar L."/>
            <person name="Wang T."/>
            <person name="Sohn W.M."/>
            <person name="Chang B.C.H."/>
            <person name="Kaur P."/>
            <person name="Weisz D."/>
            <person name="Dudchenko O."/>
            <person name="Aiden E.L."/>
            <person name="Korhonen P.K."/>
            <person name="Gasser R.B."/>
        </authorList>
    </citation>
    <scope>NUCLEOTIDE SEQUENCE [LARGE SCALE GENOMIC DNA]</scope>
    <source>
        <strain evidence="1">Cs-k2</strain>
    </source>
</reference>
<evidence type="ECO:0000313" key="1">
    <source>
        <dbReference type="EMBL" id="KAG5448388.1"/>
    </source>
</evidence>
<organism evidence="1 2">
    <name type="scientific">Clonorchis sinensis</name>
    <name type="common">Chinese liver fluke</name>
    <dbReference type="NCBI Taxonomy" id="79923"/>
    <lineage>
        <taxon>Eukaryota</taxon>
        <taxon>Metazoa</taxon>
        <taxon>Spiralia</taxon>
        <taxon>Lophotrochozoa</taxon>
        <taxon>Platyhelminthes</taxon>
        <taxon>Trematoda</taxon>
        <taxon>Digenea</taxon>
        <taxon>Opisthorchiida</taxon>
        <taxon>Opisthorchiata</taxon>
        <taxon>Opisthorchiidae</taxon>
        <taxon>Clonorchis</taxon>
    </lineage>
</organism>
<reference evidence="1 2" key="1">
    <citation type="journal article" date="2018" name="Biotechnol. Adv.">
        <title>Improved genomic resources and new bioinformatic workflow for the carcinogenic parasite Clonorchis sinensis: Biotechnological implications.</title>
        <authorList>
            <person name="Wang D."/>
            <person name="Korhonen P.K."/>
            <person name="Gasser R.B."/>
            <person name="Young N.D."/>
        </authorList>
    </citation>
    <scope>NUCLEOTIDE SEQUENCE [LARGE SCALE GENOMIC DNA]</scope>
    <source>
        <strain evidence="1">Cs-k2</strain>
    </source>
</reference>
<feature type="non-terminal residue" evidence="1">
    <location>
        <position position="89"/>
    </location>
</feature>
<sequence length="89" mass="9855">MVGSENETRVVQLVHVRTPLQRRGVRHNSNAPGLGVCTSEFGKQVLSTQLGRGIIQAETGLEFYGNSSQMRKITWQKDNFALFGTGLYS</sequence>
<comment type="caution">
    <text evidence="1">The sequence shown here is derived from an EMBL/GenBank/DDBJ whole genome shotgun (WGS) entry which is preliminary data.</text>
</comment>
<name>A0A8T1MHF8_CLOSI</name>
<protein>
    <submittedName>
        <fullName evidence="1">Uncharacterized protein</fullName>
    </submittedName>
</protein>
<accession>A0A8T1MHF8</accession>
<dbReference type="AlphaFoldDB" id="A0A8T1MHF8"/>
<dbReference type="EMBL" id="NIRI02000042">
    <property type="protein sequence ID" value="KAG5448388.1"/>
    <property type="molecule type" value="Genomic_DNA"/>
</dbReference>
<evidence type="ECO:0000313" key="2">
    <source>
        <dbReference type="Proteomes" id="UP000286415"/>
    </source>
</evidence>
<keyword evidence="2" id="KW-1185">Reference proteome</keyword>
<proteinExistence type="predicted"/>
<dbReference type="Proteomes" id="UP000286415">
    <property type="component" value="Unassembled WGS sequence"/>
</dbReference>